<proteinExistence type="inferred from homology"/>
<feature type="compositionally biased region" description="Low complexity" evidence="9">
    <location>
        <begin position="355"/>
        <end position="365"/>
    </location>
</feature>
<feature type="region of interest" description="Disordered" evidence="9">
    <location>
        <begin position="272"/>
        <end position="324"/>
    </location>
</feature>
<dbReference type="GO" id="GO:0016251">
    <property type="term" value="F:RNA polymerase II general transcription initiation factor activity"/>
    <property type="evidence" value="ECO:0007669"/>
    <property type="project" value="TreeGrafter"/>
</dbReference>
<feature type="compositionally biased region" description="Low complexity" evidence="9">
    <location>
        <begin position="41"/>
        <end position="52"/>
    </location>
</feature>
<dbReference type="GO" id="GO:0006367">
    <property type="term" value="P:transcription initiation at RNA polymerase II promoter"/>
    <property type="evidence" value="ECO:0007669"/>
    <property type="project" value="TreeGrafter"/>
</dbReference>
<evidence type="ECO:0000256" key="5">
    <source>
        <dbReference type="ARBA" id="ARBA00023163"/>
    </source>
</evidence>
<dbReference type="GO" id="GO:0005669">
    <property type="term" value="C:transcription factor TFIID complex"/>
    <property type="evidence" value="ECO:0007669"/>
    <property type="project" value="InterPro"/>
</dbReference>
<organism evidence="11 12">
    <name type="scientific">Cylindrobasidium torrendii FP15055 ss-10</name>
    <dbReference type="NCBI Taxonomy" id="1314674"/>
    <lineage>
        <taxon>Eukaryota</taxon>
        <taxon>Fungi</taxon>
        <taxon>Dikarya</taxon>
        <taxon>Basidiomycota</taxon>
        <taxon>Agaricomycotina</taxon>
        <taxon>Agaricomycetes</taxon>
        <taxon>Agaricomycetidae</taxon>
        <taxon>Agaricales</taxon>
        <taxon>Marasmiineae</taxon>
        <taxon>Physalacriaceae</taxon>
        <taxon>Cylindrobasidium</taxon>
    </lineage>
</organism>
<dbReference type="PANTHER" id="PTHR15138:SF14">
    <property type="entry name" value="TRANSCRIPTION INITIATION FACTOR TFIID SUBUNIT 4"/>
    <property type="match status" value="1"/>
</dbReference>
<keyword evidence="6" id="KW-0539">Nucleus</keyword>
<comment type="similarity">
    <text evidence="2">Belongs to the TAF4 family.</text>
</comment>
<keyword evidence="12" id="KW-1185">Reference proteome</keyword>
<feature type="region of interest" description="Disordered" evidence="9">
    <location>
        <begin position="1"/>
        <end position="52"/>
    </location>
</feature>
<feature type="domain" description="Transcription initiation factor TFIID component TAF4 C-terminal" evidence="10">
    <location>
        <begin position="118"/>
        <end position="416"/>
    </location>
</feature>
<evidence type="ECO:0000313" key="12">
    <source>
        <dbReference type="Proteomes" id="UP000054007"/>
    </source>
</evidence>
<evidence type="ECO:0000259" key="10">
    <source>
        <dbReference type="Pfam" id="PF05236"/>
    </source>
</evidence>
<evidence type="ECO:0000256" key="2">
    <source>
        <dbReference type="ARBA" id="ARBA00006178"/>
    </source>
</evidence>
<dbReference type="Pfam" id="PF05236">
    <property type="entry name" value="TAF4"/>
    <property type="match status" value="1"/>
</dbReference>
<sequence length="428" mass="45922">MSQPKEGATPTPPPPQTPAPAAYAQWPTTSAAIPIDPALQTTTTTTPAPTTAAPAANTYAHYQPYSYYSGHYQYPTAATSTPQPVQPTRAITTTPAQPVASTSNTNSGGMDTSDVATLNDALGSAGVDLRAEEESLQRASDNRNFYSSYNAEDRSRKQPPRPAFDTHFLGTTMRTIAAQHKVTRVSEESVNYLALALRARLQDLLTAMISAAHHRTDTQFDRPASLYEDGQPMWSILVRSDVARQLSALEKVEQIEETRIRKERKERQEMAAAHAAHLAAQVANQQAQTELEELEAASGKKRKKKDGPGVTARNMPEDVRKKMSNAVASQAAGISSKYSWMNAAASSQAAAAKPKPAAQAQAASPGTTTPTSSWARPYVSVKKAETTSAPQTPSGADDRTAITMRDAMFVVEKERGHGGGRGSARGWT</sequence>
<name>A0A0D7AZQ2_9AGAR</name>
<dbReference type="OrthoDB" id="21060at2759"/>
<comment type="function">
    <text evidence="7">Functions as a component of the DNA-binding general transcription factor complex TFIID. Binding of TFIID to a promoter (with or without TATA element) is the initial step in pre-initiation complex (PIC) formation. TFIID plays a key role in the regulation of gene expression by RNA polymerase II through different activities such as transcription activator interaction, core promoter recognition and selectivity, TFIIA and TFIIB interaction, chromatin modification (histone acetylation by TAF1), facilitation of DNA opening and initiation of transcription.</text>
</comment>
<feature type="region of interest" description="Disordered" evidence="9">
    <location>
        <begin position="78"/>
        <end position="116"/>
    </location>
</feature>
<comment type="subcellular location">
    <subcellularLocation>
        <location evidence="1">Nucleus</location>
    </subcellularLocation>
</comment>
<dbReference type="InterPro" id="IPR007900">
    <property type="entry name" value="TAF4_C"/>
</dbReference>
<gene>
    <name evidence="11" type="ORF">CYLTODRAFT_403322</name>
</gene>
<feature type="compositionally biased region" description="Gly residues" evidence="9">
    <location>
        <begin position="419"/>
        <end position="428"/>
    </location>
</feature>
<evidence type="ECO:0000313" key="11">
    <source>
        <dbReference type="EMBL" id="KIY63384.1"/>
    </source>
</evidence>
<feature type="compositionally biased region" description="Low complexity" evidence="9">
    <location>
        <begin position="19"/>
        <end position="29"/>
    </location>
</feature>
<evidence type="ECO:0000256" key="6">
    <source>
        <dbReference type="ARBA" id="ARBA00023242"/>
    </source>
</evidence>
<dbReference type="EMBL" id="KN880700">
    <property type="protein sequence ID" value="KIY63384.1"/>
    <property type="molecule type" value="Genomic_DNA"/>
</dbReference>
<reference evidence="11 12" key="1">
    <citation type="journal article" date="2015" name="Fungal Genet. Biol.">
        <title>Evolution of novel wood decay mechanisms in Agaricales revealed by the genome sequences of Fistulina hepatica and Cylindrobasidium torrendii.</title>
        <authorList>
            <person name="Floudas D."/>
            <person name="Held B.W."/>
            <person name="Riley R."/>
            <person name="Nagy L.G."/>
            <person name="Koehler G."/>
            <person name="Ransdell A.S."/>
            <person name="Younus H."/>
            <person name="Chow J."/>
            <person name="Chiniquy J."/>
            <person name="Lipzen A."/>
            <person name="Tritt A."/>
            <person name="Sun H."/>
            <person name="Haridas S."/>
            <person name="LaButti K."/>
            <person name="Ohm R.A."/>
            <person name="Kues U."/>
            <person name="Blanchette R.A."/>
            <person name="Grigoriev I.V."/>
            <person name="Minto R.E."/>
            <person name="Hibbett D.S."/>
        </authorList>
    </citation>
    <scope>NUCLEOTIDE SEQUENCE [LARGE SCALE GENOMIC DNA]</scope>
    <source>
        <strain evidence="11 12">FP15055 ss-10</strain>
    </source>
</reference>
<accession>A0A0D7AZQ2</accession>
<dbReference type="Proteomes" id="UP000054007">
    <property type="component" value="Unassembled WGS sequence"/>
</dbReference>
<dbReference type="STRING" id="1314674.A0A0D7AZQ2"/>
<evidence type="ECO:0000256" key="7">
    <source>
        <dbReference type="ARBA" id="ARBA00025346"/>
    </source>
</evidence>
<evidence type="ECO:0000256" key="8">
    <source>
        <dbReference type="ARBA" id="ARBA00031747"/>
    </source>
</evidence>
<dbReference type="CDD" id="cd08045">
    <property type="entry name" value="HFD_TAF4"/>
    <property type="match status" value="1"/>
</dbReference>
<evidence type="ECO:0000256" key="9">
    <source>
        <dbReference type="SAM" id="MobiDB-lite"/>
    </source>
</evidence>
<dbReference type="InterPro" id="IPR045144">
    <property type="entry name" value="TAF4"/>
</dbReference>
<protein>
    <recommendedName>
        <fullName evidence="3">Transcription initiation factor TFIID subunit 4</fullName>
    </recommendedName>
    <alternativeName>
        <fullName evidence="8">TBP-associated factor 4</fullName>
    </alternativeName>
</protein>
<feature type="compositionally biased region" description="Polar residues" evidence="9">
    <location>
        <begin position="89"/>
        <end position="116"/>
    </location>
</feature>
<evidence type="ECO:0000256" key="4">
    <source>
        <dbReference type="ARBA" id="ARBA00023015"/>
    </source>
</evidence>
<feature type="compositionally biased region" description="Low complexity" evidence="9">
    <location>
        <begin position="272"/>
        <end position="289"/>
    </location>
</feature>
<evidence type="ECO:0000256" key="3">
    <source>
        <dbReference type="ARBA" id="ARBA00017306"/>
    </source>
</evidence>
<dbReference type="PANTHER" id="PTHR15138">
    <property type="entry name" value="TRANSCRIPTION INITIATION FACTOR TFIID SUBUNIT 4"/>
    <property type="match status" value="1"/>
</dbReference>
<keyword evidence="5" id="KW-0804">Transcription</keyword>
<feature type="region of interest" description="Disordered" evidence="9">
    <location>
        <begin position="355"/>
        <end position="428"/>
    </location>
</feature>
<keyword evidence="4" id="KW-0805">Transcription regulation</keyword>
<dbReference type="AlphaFoldDB" id="A0A0D7AZQ2"/>
<dbReference type="GO" id="GO:0003677">
    <property type="term" value="F:DNA binding"/>
    <property type="evidence" value="ECO:0007669"/>
    <property type="project" value="TreeGrafter"/>
</dbReference>
<evidence type="ECO:0000256" key="1">
    <source>
        <dbReference type="ARBA" id="ARBA00004123"/>
    </source>
</evidence>